<protein>
    <submittedName>
        <fullName evidence="2">Glycosyltransferase</fullName>
    </submittedName>
</protein>
<evidence type="ECO:0000313" key="2">
    <source>
        <dbReference type="EMBL" id="GAA4450666.1"/>
    </source>
</evidence>
<dbReference type="SUPFAM" id="SSF53756">
    <property type="entry name" value="UDP-Glycosyltransferase/glycogen phosphorylase"/>
    <property type="match status" value="1"/>
</dbReference>
<feature type="domain" description="DUF1972" evidence="1">
    <location>
        <begin position="2"/>
        <end position="174"/>
    </location>
</feature>
<dbReference type="InterPro" id="IPR015393">
    <property type="entry name" value="DUF1972"/>
</dbReference>
<dbReference type="Pfam" id="PF09314">
    <property type="entry name" value="DUF1972"/>
    <property type="match status" value="1"/>
</dbReference>
<name>A0ABP8MH95_9BACT</name>
<dbReference type="EMBL" id="BAABHD010000012">
    <property type="protein sequence ID" value="GAA4450666.1"/>
    <property type="molecule type" value="Genomic_DNA"/>
</dbReference>
<evidence type="ECO:0000313" key="3">
    <source>
        <dbReference type="Proteomes" id="UP001501175"/>
    </source>
</evidence>
<organism evidence="2 3">
    <name type="scientific">Nibrella saemangeumensis</name>
    <dbReference type="NCBI Taxonomy" id="1084526"/>
    <lineage>
        <taxon>Bacteria</taxon>
        <taxon>Pseudomonadati</taxon>
        <taxon>Bacteroidota</taxon>
        <taxon>Cytophagia</taxon>
        <taxon>Cytophagales</taxon>
        <taxon>Spirosomataceae</taxon>
        <taxon>Nibrella</taxon>
    </lineage>
</organism>
<comment type="caution">
    <text evidence="2">The sequence shown here is derived from an EMBL/GenBank/DDBJ whole genome shotgun (WGS) entry which is preliminary data.</text>
</comment>
<proteinExistence type="predicted"/>
<keyword evidence="3" id="KW-1185">Reference proteome</keyword>
<dbReference type="RefSeq" id="WP_345241510.1">
    <property type="nucleotide sequence ID" value="NZ_BAABHD010000012.1"/>
</dbReference>
<evidence type="ECO:0000259" key="1">
    <source>
        <dbReference type="Pfam" id="PF09314"/>
    </source>
</evidence>
<sequence>MHIGIIGTRGIPNNYGGFEQCAQYLAEGLVKRGFTVSVYNSHNHPYQKKEWNGVEIIHVNDPEHKYGTIGQFIYDFNAIQDTQKRKFDIILQLGYTSSSVWGRFLPRKKSIVTTNMDGLEWKRSKFSKPVRKYLEYAEGFAVKYSDYLISDSLGIQEYLKEKFGKDSVYIAYGAHLFTTPDTSPLPTYNVTPYGYDMLVARLEPENSIEMILDGVVAAKVDRPFLVVGKHETKYGEFLKAKYQGAPTIRFVGGIYNIDTLNNIRYYSNVYFHGHTVGGTNPSLLEAMASGALLCAHENVFNKYILEKDALYFTTVSGVVEALKTVRKEQPVYQQMIQANNDKITRLYNWDIIIEKYADHFRDIYARKTGKAVSQNKVR</sequence>
<reference evidence="3" key="1">
    <citation type="journal article" date="2019" name="Int. J. Syst. Evol. Microbiol.">
        <title>The Global Catalogue of Microorganisms (GCM) 10K type strain sequencing project: providing services to taxonomists for standard genome sequencing and annotation.</title>
        <authorList>
            <consortium name="The Broad Institute Genomics Platform"/>
            <consortium name="The Broad Institute Genome Sequencing Center for Infectious Disease"/>
            <person name="Wu L."/>
            <person name="Ma J."/>
        </authorList>
    </citation>
    <scope>NUCLEOTIDE SEQUENCE [LARGE SCALE GENOMIC DNA]</scope>
    <source>
        <strain evidence="3">JCM 17927</strain>
    </source>
</reference>
<dbReference type="Gene3D" id="3.40.50.2000">
    <property type="entry name" value="Glycogen Phosphorylase B"/>
    <property type="match status" value="2"/>
</dbReference>
<dbReference type="Proteomes" id="UP001501175">
    <property type="component" value="Unassembled WGS sequence"/>
</dbReference>
<gene>
    <name evidence="2" type="ORF">GCM10023189_11630</name>
</gene>
<accession>A0ABP8MH95</accession>